<proteinExistence type="predicted"/>
<name>A0ABY4PKD2_9LACO</name>
<gene>
    <name evidence="3" type="ORF">MOO46_07710</name>
</gene>
<protein>
    <submittedName>
        <fullName evidence="3">Tape measure protein</fullName>
    </submittedName>
</protein>
<evidence type="ECO:0000313" key="4">
    <source>
        <dbReference type="Proteomes" id="UP000831859"/>
    </source>
</evidence>
<reference evidence="3 4" key="1">
    <citation type="journal article" date="2022" name="Int. J. Syst. Evol. Microbiol.">
        <title>Apilactobacillus apisilvae sp. nov., Nicolia spurrieriana gen. nov. sp. nov., Bombilactobacillus folatiphilus sp. nov. and Bombilactobacillus thymidiniphilus sp. nov., four new lactic acid bacterial isolates from stingless bees Tetragonula carbonaria and Austroplebeia australis.</title>
        <authorList>
            <person name="Oliphant S.A."/>
            <person name="Watson-Haigh N.S."/>
            <person name="Sumby K.M."/>
            <person name="Gardner J."/>
            <person name="Groom S."/>
            <person name="Jiranek V."/>
        </authorList>
    </citation>
    <scope>NUCLEOTIDE SEQUENCE [LARGE SCALE GENOMIC DNA]</scope>
    <source>
        <strain evidence="3 4">SG5_A10</strain>
    </source>
</reference>
<evidence type="ECO:0000256" key="1">
    <source>
        <dbReference type="SAM" id="Phobius"/>
    </source>
</evidence>
<feature type="domain" description="Tape measure protein N-terminal" evidence="2">
    <location>
        <begin position="3"/>
        <end position="158"/>
    </location>
</feature>
<accession>A0ABY4PKD2</accession>
<evidence type="ECO:0000313" key="3">
    <source>
        <dbReference type="EMBL" id="UQS85873.1"/>
    </source>
</evidence>
<dbReference type="Pfam" id="PF20155">
    <property type="entry name" value="TMP_3"/>
    <property type="match status" value="1"/>
</dbReference>
<dbReference type="EMBL" id="CP093364">
    <property type="protein sequence ID" value="UQS85873.1"/>
    <property type="molecule type" value="Genomic_DNA"/>
</dbReference>
<evidence type="ECO:0000259" key="2">
    <source>
        <dbReference type="Pfam" id="PF20155"/>
    </source>
</evidence>
<keyword evidence="3" id="KW-0614">Plasmid</keyword>
<dbReference type="InterPro" id="IPR013491">
    <property type="entry name" value="Tape_meas_N"/>
</dbReference>
<dbReference type="Proteomes" id="UP000831859">
    <property type="component" value="Plasmid p2unnamed"/>
</dbReference>
<keyword evidence="1" id="KW-0472">Membrane</keyword>
<sequence length="433" mass="46016">MPQGQINSVRSQLTQFAQDSIYNSSDMASAYSQFAAVGTKDSLKLVKGFGGLAAASQDPKQAMKTLSEQGTQMAAKPMVQWQDFKLMMDRTPAGISAVAKSMHESAGQLIRDVQSGKVKTQDFFDAVATTGTNKKFSAMATHYKTIGEALAGTKETLAQKIEPEWGNLSSVAIDAISNINNKIGGLNIKGLGNKLKPYLKSAIDWTIDTVSTATRDVKAFFGAFNDTGAIQNAAGIFNSIKTIIGKIFEPSNGKNKDPLKPFIDMGDFAGKVIKGLSNLVKAISQLDPGQVQKLAGSLLFLKYGMKGIAFSAVIWGLEQLSQMDPNSVKFWAQALIDLAFAFAVFKAVSGISQFIIGISQAKNALHDMFGFFKGGSSLGNTVAKSTGSFIKMGLGMIAFGAGVLIASAGLWIMSQAAIDLANAGCQQLLLWVV</sequence>
<feature type="transmembrane region" description="Helical" evidence="1">
    <location>
        <begin position="394"/>
        <end position="413"/>
    </location>
</feature>
<geneLocation type="plasmid" evidence="3 4">
    <name>p2unnamed</name>
</geneLocation>
<organism evidence="3 4">
    <name type="scientific">Apilactobacillus apisilvae</name>
    <dbReference type="NCBI Taxonomy" id="2923364"/>
    <lineage>
        <taxon>Bacteria</taxon>
        <taxon>Bacillati</taxon>
        <taxon>Bacillota</taxon>
        <taxon>Bacilli</taxon>
        <taxon>Lactobacillales</taxon>
        <taxon>Lactobacillaceae</taxon>
        <taxon>Apilactobacillus</taxon>
    </lineage>
</organism>
<keyword evidence="4" id="KW-1185">Reference proteome</keyword>
<keyword evidence="1" id="KW-1133">Transmembrane helix</keyword>
<keyword evidence="1" id="KW-0812">Transmembrane</keyword>